<evidence type="ECO:0000313" key="3">
    <source>
        <dbReference type="Proteomes" id="UP000789342"/>
    </source>
</evidence>
<comment type="caution">
    <text evidence="2">The sequence shown here is derived from an EMBL/GenBank/DDBJ whole genome shotgun (WGS) entry which is preliminary data.</text>
</comment>
<evidence type="ECO:0000256" key="1">
    <source>
        <dbReference type="SAM" id="MobiDB-lite"/>
    </source>
</evidence>
<feature type="region of interest" description="Disordered" evidence="1">
    <location>
        <begin position="183"/>
        <end position="205"/>
    </location>
</feature>
<feature type="region of interest" description="Disordered" evidence="1">
    <location>
        <begin position="95"/>
        <end position="149"/>
    </location>
</feature>
<dbReference type="EMBL" id="CAJVPV010057641">
    <property type="protein sequence ID" value="CAG8787040.1"/>
    <property type="molecule type" value="Genomic_DNA"/>
</dbReference>
<evidence type="ECO:0000313" key="2">
    <source>
        <dbReference type="EMBL" id="CAG8787040.1"/>
    </source>
</evidence>
<name>A0A9N9JL04_9GLOM</name>
<reference evidence="2" key="1">
    <citation type="submission" date="2021-06" db="EMBL/GenBank/DDBJ databases">
        <authorList>
            <person name="Kallberg Y."/>
            <person name="Tangrot J."/>
            <person name="Rosling A."/>
        </authorList>
    </citation>
    <scope>NUCLEOTIDE SEQUENCE</scope>
    <source>
        <strain evidence="2">CL551</strain>
    </source>
</reference>
<organism evidence="2 3">
    <name type="scientific">Acaulospora morrowiae</name>
    <dbReference type="NCBI Taxonomy" id="94023"/>
    <lineage>
        <taxon>Eukaryota</taxon>
        <taxon>Fungi</taxon>
        <taxon>Fungi incertae sedis</taxon>
        <taxon>Mucoromycota</taxon>
        <taxon>Glomeromycotina</taxon>
        <taxon>Glomeromycetes</taxon>
        <taxon>Diversisporales</taxon>
        <taxon>Acaulosporaceae</taxon>
        <taxon>Acaulospora</taxon>
    </lineage>
</organism>
<dbReference type="AlphaFoldDB" id="A0A9N9JL04"/>
<gene>
    <name evidence="2" type="ORF">AMORRO_LOCUS17817</name>
</gene>
<keyword evidence="3" id="KW-1185">Reference proteome</keyword>
<dbReference type="Proteomes" id="UP000789342">
    <property type="component" value="Unassembled WGS sequence"/>
</dbReference>
<feature type="non-terminal residue" evidence="2">
    <location>
        <position position="205"/>
    </location>
</feature>
<accession>A0A9N9JL04</accession>
<dbReference type="OrthoDB" id="10571305at2759"/>
<protein>
    <submittedName>
        <fullName evidence="2">13442_t:CDS:1</fullName>
    </submittedName>
</protein>
<feature type="non-terminal residue" evidence="2">
    <location>
        <position position="1"/>
    </location>
</feature>
<proteinExistence type="predicted"/>
<sequence>KVFGIMEVQSPPSGTRHHSRRLSVDFLHERDVSVASIDTFAEENYYTDRNVETYAGTSNMLGASKKENNESAMSSFLRQQVVSLFGGGGNNSFMSNDSAEKSGDVVGSSSTKTKYKTSQTGHSNEESVMKHHQTRRVASLDSDNIPHKNRRSLIAERGLLTDASNTIRSTSSATIQYIGSDGTTTSQSLAAAPPPPITTTTPRQL</sequence>
<feature type="compositionally biased region" description="Low complexity" evidence="1">
    <location>
        <begin position="108"/>
        <end position="120"/>
    </location>
</feature>